<dbReference type="Proteomes" id="UP000243207">
    <property type="component" value="Chromosome I"/>
</dbReference>
<accession>A0A1H1TT73</accession>
<feature type="transmembrane region" description="Helical" evidence="1">
    <location>
        <begin position="42"/>
        <end position="67"/>
    </location>
</feature>
<keyword evidence="1" id="KW-0812">Transmembrane</keyword>
<evidence type="ECO:0000313" key="2">
    <source>
        <dbReference type="EMBL" id="SDS63407.1"/>
    </source>
</evidence>
<feature type="transmembrane region" description="Helical" evidence="1">
    <location>
        <begin position="79"/>
        <end position="101"/>
    </location>
</feature>
<dbReference type="AlphaFoldDB" id="A0A1H1TT73"/>
<evidence type="ECO:0000313" key="3">
    <source>
        <dbReference type="Proteomes" id="UP000243207"/>
    </source>
</evidence>
<keyword evidence="1" id="KW-1133">Transmembrane helix</keyword>
<evidence type="ECO:0000256" key="1">
    <source>
        <dbReference type="SAM" id="Phobius"/>
    </source>
</evidence>
<dbReference type="RefSeq" id="WP_093393663.1">
    <property type="nucleotide sequence ID" value="NZ_LT629736.1"/>
</dbReference>
<sequence length="137" mass="15088">MPSFLKLTLVAVVVQLLAWGLYSAGYQILDGKCDPKFGCFGVVWFAIVYGATYAVLFVLPFVLAFFITRLHRVPATSALAAAVISGTFAAALSISVKWWPYGVPFNFVAWPLAYFVISILSMWVVPAVHCRLRPDIP</sequence>
<reference evidence="3" key="1">
    <citation type="submission" date="2016-10" db="EMBL/GenBank/DDBJ databases">
        <authorList>
            <person name="Varghese N."/>
            <person name="Submissions S."/>
        </authorList>
    </citation>
    <scope>NUCLEOTIDE SEQUENCE [LARGE SCALE GENOMIC DNA]</scope>
    <source>
        <strain evidence="3">NRRL B-51270</strain>
    </source>
</reference>
<name>A0A1H1TT73_9GAMM</name>
<gene>
    <name evidence="2" type="ORF">SAMN05216421_1882</name>
</gene>
<keyword evidence="3" id="KW-1185">Reference proteome</keyword>
<organism evidence="2 3">
    <name type="scientific">Halopseudomonas xinjiangensis</name>
    <dbReference type="NCBI Taxonomy" id="487184"/>
    <lineage>
        <taxon>Bacteria</taxon>
        <taxon>Pseudomonadati</taxon>
        <taxon>Pseudomonadota</taxon>
        <taxon>Gammaproteobacteria</taxon>
        <taxon>Pseudomonadales</taxon>
        <taxon>Pseudomonadaceae</taxon>
        <taxon>Halopseudomonas</taxon>
    </lineage>
</organism>
<dbReference type="EMBL" id="LT629736">
    <property type="protein sequence ID" value="SDS63407.1"/>
    <property type="molecule type" value="Genomic_DNA"/>
</dbReference>
<keyword evidence="1" id="KW-0472">Membrane</keyword>
<protein>
    <submittedName>
        <fullName evidence="2">Uncharacterized protein</fullName>
    </submittedName>
</protein>
<feature type="transmembrane region" description="Helical" evidence="1">
    <location>
        <begin position="107"/>
        <end position="128"/>
    </location>
</feature>
<proteinExistence type="predicted"/>